<dbReference type="AlphaFoldDB" id="A0A5N5PIB1"/>
<evidence type="ECO:0000256" key="1">
    <source>
        <dbReference type="SAM" id="MobiDB-lite"/>
    </source>
</evidence>
<feature type="chain" id="PRO_5024294937" evidence="3">
    <location>
        <begin position="23"/>
        <end position="253"/>
    </location>
</feature>
<evidence type="ECO:0000256" key="3">
    <source>
        <dbReference type="SAM" id="SignalP"/>
    </source>
</evidence>
<feature type="compositionally biased region" description="Low complexity" evidence="1">
    <location>
        <begin position="68"/>
        <end position="95"/>
    </location>
</feature>
<feature type="region of interest" description="Disordered" evidence="1">
    <location>
        <begin position="43"/>
        <end position="179"/>
    </location>
</feature>
<feature type="signal peptide" evidence="3">
    <location>
        <begin position="1"/>
        <end position="22"/>
    </location>
</feature>
<keyword evidence="5" id="KW-1185">Reference proteome</keyword>
<keyword evidence="2" id="KW-1133">Transmembrane helix</keyword>
<name>A0A5N5PIB1_PANHP</name>
<proteinExistence type="predicted"/>
<keyword evidence="2" id="KW-0812">Transmembrane</keyword>
<keyword evidence="3" id="KW-0732">Signal</keyword>
<feature type="compositionally biased region" description="Polar residues" evidence="1">
    <location>
        <begin position="153"/>
        <end position="162"/>
    </location>
</feature>
<evidence type="ECO:0000313" key="5">
    <source>
        <dbReference type="Proteomes" id="UP000327468"/>
    </source>
</evidence>
<dbReference type="Proteomes" id="UP000327468">
    <property type="component" value="Chromosome 4"/>
</dbReference>
<keyword evidence="2" id="KW-0472">Membrane</keyword>
<feature type="transmembrane region" description="Helical" evidence="2">
    <location>
        <begin position="186"/>
        <end position="203"/>
    </location>
</feature>
<feature type="compositionally biased region" description="Low complexity" evidence="1">
    <location>
        <begin position="104"/>
        <end position="145"/>
    </location>
</feature>
<comment type="caution">
    <text evidence="4">The sequence shown here is derived from an EMBL/GenBank/DDBJ whole genome shotgun (WGS) entry which is preliminary data.</text>
</comment>
<feature type="compositionally biased region" description="Low complexity" evidence="1">
    <location>
        <begin position="50"/>
        <end position="59"/>
    </location>
</feature>
<protein>
    <submittedName>
        <fullName evidence="4">Uncharacterized protein</fullName>
    </submittedName>
</protein>
<evidence type="ECO:0000313" key="4">
    <source>
        <dbReference type="EMBL" id="KAB5579440.1"/>
    </source>
</evidence>
<reference evidence="4 5" key="1">
    <citation type="submission" date="2019-06" db="EMBL/GenBank/DDBJ databases">
        <title>A chromosome-scale genome assembly of the striped catfish, Pangasianodon hypophthalmus.</title>
        <authorList>
            <person name="Wen M."/>
            <person name="Zahm M."/>
            <person name="Roques C."/>
            <person name="Cabau C."/>
            <person name="Klopp C."/>
            <person name="Donnadieu C."/>
            <person name="Jouanno E."/>
            <person name="Avarre J.-C."/>
            <person name="Campet M."/>
            <person name="Ha T.T.T."/>
            <person name="Dugue R."/>
            <person name="Lampietro C."/>
            <person name="Louis A."/>
            <person name="Herpin A."/>
            <person name="Echchiki A."/>
            <person name="Berthelot C."/>
            <person name="Parey E."/>
            <person name="Roest-Crollius H."/>
            <person name="Braasch I."/>
            <person name="Postlethwait J."/>
            <person name="Bobe J."/>
            <person name="Montfort J."/>
            <person name="Bouchez O."/>
            <person name="Begum T."/>
            <person name="Schartl M."/>
            <person name="Guiguen Y."/>
        </authorList>
    </citation>
    <scope>NUCLEOTIDE SEQUENCE [LARGE SCALE GENOMIC DNA]</scope>
    <source>
        <strain evidence="4 5">Indonesia</strain>
        <tissue evidence="4">Blood</tissue>
    </source>
</reference>
<accession>A0A5N5PIB1</accession>
<evidence type="ECO:0000256" key="2">
    <source>
        <dbReference type="SAM" id="Phobius"/>
    </source>
</evidence>
<sequence>MAARVTLFVFCYFLFQINVSAASEGSTSSPNSNLPQNFTQAVNATEEPQASSAPSTSSAVNATEEPQTSSAPSTSSAVNATEEPQASSAPSTSSAVNATQEPQASSAPSTSSAGTTSAISNTSALSGDSATTTSKTTQSVQTTGSPDARNRSAAPTENNVNKSAKGGNSVPQSEGPTVPKKPDLRYLWFLVLGVAVLALGIYLKFRCFKVQQHPVQTMDHGTENASFQRTESNKDGVMLLGVKSGGEENAAAK</sequence>
<dbReference type="EMBL" id="VFJC01000005">
    <property type="protein sequence ID" value="KAB5579440.1"/>
    <property type="molecule type" value="Genomic_DNA"/>
</dbReference>
<gene>
    <name evidence="4" type="ORF">PHYPO_G00195080</name>
</gene>
<organism evidence="4 5">
    <name type="scientific">Pangasianodon hypophthalmus</name>
    <name type="common">Striped catfish</name>
    <name type="synonym">Helicophagus hypophthalmus</name>
    <dbReference type="NCBI Taxonomy" id="310915"/>
    <lineage>
        <taxon>Eukaryota</taxon>
        <taxon>Metazoa</taxon>
        <taxon>Chordata</taxon>
        <taxon>Craniata</taxon>
        <taxon>Vertebrata</taxon>
        <taxon>Euteleostomi</taxon>
        <taxon>Actinopterygii</taxon>
        <taxon>Neopterygii</taxon>
        <taxon>Teleostei</taxon>
        <taxon>Ostariophysi</taxon>
        <taxon>Siluriformes</taxon>
        <taxon>Pangasiidae</taxon>
        <taxon>Pangasianodon</taxon>
    </lineage>
</organism>